<accession>A0A830END0</accession>
<dbReference type="GO" id="GO:0005524">
    <property type="term" value="F:ATP binding"/>
    <property type="evidence" value="ECO:0007669"/>
    <property type="project" value="UniProtKB-KW"/>
</dbReference>
<dbReference type="Proteomes" id="UP000653099">
    <property type="component" value="Unassembled WGS sequence"/>
</dbReference>
<keyword evidence="1 5" id="KW-0808">Transferase</keyword>
<keyword evidence="5" id="KW-0548">Nucleotidyltransferase</keyword>
<reference evidence="5" key="2">
    <citation type="submission" date="2020-09" db="EMBL/GenBank/DDBJ databases">
        <authorList>
            <person name="Sun Q."/>
            <person name="Ohkuma M."/>
        </authorList>
    </citation>
    <scope>NUCLEOTIDE SEQUENCE</scope>
    <source>
        <strain evidence="5">JCM 14359</strain>
    </source>
</reference>
<dbReference type="NCBIfam" id="NF047750">
    <property type="entry name" value="SAMPActivE1UbaA"/>
    <property type="match status" value="1"/>
</dbReference>
<gene>
    <name evidence="5" type="ORF">GCM10008995_08930</name>
</gene>
<dbReference type="GO" id="GO:0016779">
    <property type="term" value="F:nucleotidyltransferase activity"/>
    <property type="evidence" value="ECO:0007669"/>
    <property type="project" value="UniProtKB-KW"/>
</dbReference>
<comment type="caution">
    <text evidence="5">The sequence shown here is derived from an EMBL/GenBank/DDBJ whole genome shotgun (WGS) entry which is preliminary data.</text>
</comment>
<dbReference type="PANTHER" id="PTHR10953:SF102">
    <property type="entry name" value="ADENYLYLTRANSFERASE AND SULFURTRANSFERASE MOCS3"/>
    <property type="match status" value="1"/>
</dbReference>
<dbReference type="GO" id="GO:0004792">
    <property type="term" value="F:thiosulfate-cyanide sulfurtransferase activity"/>
    <property type="evidence" value="ECO:0007669"/>
    <property type="project" value="TreeGrafter"/>
</dbReference>
<evidence type="ECO:0000256" key="3">
    <source>
        <dbReference type="ARBA" id="ARBA00022840"/>
    </source>
</evidence>
<evidence type="ECO:0000313" key="5">
    <source>
        <dbReference type="EMBL" id="GGJ01257.1"/>
    </source>
</evidence>
<evidence type="ECO:0000256" key="2">
    <source>
        <dbReference type="ARBA" id="ARBA00022741"/>
    </source>
</evidence>
<dbReference type="InterPro" id="IPR035985">
    <property type="entry name" value="Ubiquitin-activating_enz"/>
</dbReference>
<keyword evidence="3" id="KW-0067">ATP-binding</keyword>
<dbReference type="EMBL" id="BMOC01000003">
    <property type="protein sequence ID" value="GGJ01257.1"/>
    <property type="molecule type" value="Genomic_DNA"/>
</dbReference>
<sequence length="281" mass="29961">MSFGAHHRTPSMSLSLDSTQLDRYSRHIIMDDVGPEGQKRLLDSRALVVGAGGLGSPVIQYLAAAGVGRLTIVDDDVVERSNLQRQTVHADADVGRPKVESASAFVADLNPDIDVVTHRTRVTKENVADIVPGHDVVVDASDNFPTRYLLNDFCRLQGVPIAHGAIYKFEGQVTTLVPGGPCYRCLFPEAPEPGTVPDCAATGVLGVLPGTVGCLQATEAVKLLLDAGDPLVGRLLFYDAMDMTFETAPYQRNPECPICGDDHVDSIDGIEYTSACAVGAD</sequence>
<keyword evidence="6" id="KW-1185">Reference proteome</keyword>
<dbReference type="FunFam" id="3.40.50.720:FF:000033">
    <property type="entry name" value="Adenylyltransferase and sulfurtransferase MOCS3"/>
    <property type="match status" value="1"/>
</dbReference>
<dbReference type="GO" id="GO:0008146">
    <property type="term" value="F:sulfotransferase activity"/>
    <property type="evidence" value="ECO:0007669"/>
    <property type="project" value="TreeGrafter"/>
</dbReference>
<keyword evidence="2" id="KW-0547">Nucleotide-binding</keyword>
<proteinExistence type="predicted"/>
<dbReference type="InterPro" id="IPR000594">
    <property type="entry name" value="ThiF_NAD_FAD-bd"/>
</dbReference>
<feature type="domain" description="THIF-type NAD/FAD binding fold" evidence="4">
    <location>
        <begin position="24"/>
        <end position="257"/>
    </location>
</feature>
<evidence type="ECO:0000313" key="6">
    <source>
        <dbReference type="Proteomes" id="UP000653099"/>
    </source>
</evidence>
<dbReference type="Gene3D" id="3.40.50.720">
    <property type="entry name" value="NAD(P)-binding Rossmann-like Domain"/>
    <property type="match status" value="1"/>
</dbReference>
<name>A0A830END0_9EURY</name>
<evidence type="ECO:0000259" key="4">
    <source>
        <dbReference type="Pfam" id="PF00899"/>
    </source>
</evidence>
<protein>
    <submittedName>
        <fullName evidence="5">Adenylyltransferase</fullName>
    </submittedName>
</protein>
<dbReference type="InterPro" id="IPR045886">
    <property type="entry name" value="ThiF/MoeB/HesA"/>
</dbReference>
<dbReference type="Pfam" id="PF00899">
    <property type="entry name" value="ThiF"/>
    <property type="match status" value="1"/>
</dbReference>
<dbReference type="PANTHER" id="PTHR10953">
    <property type="entry name" value="UBIQUITIN-ACTIVATING ENZYME E1"/>
    <property type="match status" value="1"/>
</dbReference>
<dbReference type="GO" id="GO:0005829">
    <property type="term" value="C:cytosol"/>
    <property type="evidence" value="ECO:0007669"/>
    <property type="project" value="TreeGrafter"/>
</dbReference>
<dbReference type="NCBIfam" id="NF004281">
    <property type="entry name" value="PRK05690.1"/>
    <property type="match status" value="1"/>
</dbReference>
<dbReference type="SUPFAM" id="SSF69572">
    <property type="entry name" value="Activating enzymes of the ubiquitin-like proteins"/>
    <property type="match status" value="1"/>
</dbReference>
<dbReference type="AlphaFoldDB" id="A0A830END0"/>
<dbReference type="GO" id="GO:0008641">
    <property type="term" value="F:ubiquitin-like modifier activating enzyme activity"/>
    <property type="evidence" value="ECO:0007669"/>
    <property type="project" value="InterPro"/>
</dbReference>
<dbReference type="CDD" id="cd00757">
    <property type="entry name" value="ThiF_MoeB_HesA_family"/>
    <property type="match status" value="1"/>
</dbReference>
<reference evidence="5" key="1">
    <citation type="journal article" date="2014" name="Int. J. Syst. Evol. Microbiol.">
        <title>Complete genome sequence of Corynebacterium casei LMG S-19264T (=DSM 44701T), isolated from a smear-ripened cheese.</title>
        <authorList>
            <consortium name="US DOE Joint Genome Institute (JGI-PGF)"/>
            <person name="Walter F."/>
            <person name="Albersmeier A."/>
            <person name="Kalinowski J."/>
            <person name="Ruckert C."/>
        </authorList>
    </citation>
    <scope>NUCLEOTIDE SEQUENCE</scope>
    <source>
        <strain evidence="5">JCM 14359</strain>
    </source>
</reference>
<evidence type="ECO:0000256" key="1">
    <source>
        <dbReference type="ARBA" id="ARBA00022679"/>
    </source>
</evidence>
<organism evidence="5 6">
    <name type="scientific">Halobellus salinus</name>
    <dbReference type="NCBI Taxonomy" id="931585"/>
    <lineage>
        <taxon>Archaea</taxon>
        <taxon>Methanobacteriati</taxon>
        <taxon>Methanobacteriota</taxon>
        <taxon>Stenosarchaea group</taxon>
        <taxon>Halobacteria</taxon>
        <taxon>Halobacteriales</taxon>
        <taxon>Haloferacaceae</taxon>
        <taxon>Halobellus</taxon>
    </lineage>
</organism>